<name>A0A1X1TB35_9MYCO</name>
<dbReference type="PANTHER" id="PTHR43725">
    <property type="entry name" value="UDP-GLUCOSE 4-EPIMERASE"/>
    <property type="match status" value="1"/>
</dbReference>
<dbReference type="EMBL" id="AP022613">
    <property type="protein sequence ID" value="BBZ40713.1"/>
    <property type="molecule type" value="Genomic_DNA"/>
</dbReference>
<keyword evidence="9" id="KW-0413">Isomerase</keyword>
<dbReference type="Pfam" id="PF01370">
    <property type="entry name" value="Epimerase"/>
    <property type="match status" value="1"/>
</dbReference>
<feature type="domain" description="NAD-dependent epimerase/dehydratase" evidence="12">
    <location>
        <begin position="3"/>
        <end position="173"/>
    </location>
</feature>
<evidence type="ECO:0000256" key="11">
    <source>
        <dbReference type="ARBA" id="ARBA00033067"/>
    </source>
</evidence>
<evidence type="ECO:0000256" key="9">
    <source>
        <dbReference type="ARBA" id="ARBA00023235"/>
    </source>
</evidence>
<keyword evidence="14" id="KW-1185">Reference proteome</keyword>
<evidence type="ECO:0000256" key="2">
    <source>
        <dbReference type="ARBA" id="ARBA00001911"/>
    </source>
</evidence>
<evidence type="ECO:0000256" key="5">
    <source>
        <dbReference type="ARBA" id="ARBA00013189"/>
    </source>
</evidence>
<dbReference type="EC" id="5.1.3.2" evidence="5"/>
<reference evidence="13 14" key="1">
    <citation type="journal article" date="2019" name="Emerg. Microbes Infect.">
        <title>Comprehensive subspecies identification of 175 nontuberculous mycobacteria species based on 7547 genomic profiles.</title>
        <authorList>
            <person name="Matsumoto Y."/>
            <person name="Kinjo T."/>
            <person name="Motooka D."/>
            <person name="Nabeya D."/>
            <person name="Jung N."/>
            <person name="Uechi K."/>
            <person name="Horii T."/>
            <person name="Iida T."/>
            <person name="Fujita J."/>
            <person name="Nakamura S."/>
        </authorList>
    </citation>
    <scope>NUCLEOTIDE SEQUENCE [LARGE SCALE GENOMIC DNA]</scope>
    <source>
        <strain evidence="13 14">JCM 14738</strain>
    </source>
</reference>
<dbReference type="STRING" id="44010.AWC00_13470"/>
<dbReference type="GO" id="GO:0005829">
    <property type="term" value="C:cytosol"/>
    <property type="evidence" value="ECO:0007669"/>
    <property type="project" value="TreeGrafter"/>
</dbReference>
<comment type="similarity">
    <text evidence="4">Belongs to the NAD(P)-dependent epimerase/dehydratase family.</text>
</comment>
<gene>
    <name evidence="13" type="ORF">MCNS_37760</name>
</gene>
<dbReference type="PANTHER" id="PTHR43725:SF47">
    <property type="entry name" value="UDP-GLUCOSE 4-EPIMERASE"/>
    <property type="match status" value="1"/>
</dbReference>
<protein>
    <recommendedName>
        <fullName evidence="6">UDP-glucose 4-epimerase</fullName>
        <ecNumber evidence="5">5.1.3.2</ecNumber>
    </recommendedName>
    <alternativeName>
        <fullName evidence="11">Galactowaldenase</fullName>
    </alternativeName>
    <alternativeName>
        <fullName evidence="10">UDP-galactose 4-epimerase</fullName>
    </alternativeName>
</protein>
<dbReference type="SUPFAM" id="SSF51735">
    <property type="entry name" value="NAD(P)-binding Rossmann-fold domains"/>
    <property type="match status" value="1"/>
</dbReference>
<keyword evidence="8" id="KW-0299">Galactose metabolism</keyword>
<dbReference type="InterPro" id="IPR036291">
    <property type="entry name" value="NAD(P)-bd_dom_sf"/>
</dbReference>
<dbReference type="Proteomes" id="UP000467385">
    <property type="component" value="Chromosome"/>
</dbReference>
<comment type="pathway">
    <text evidence="3">Carbohydrate metabolism; galactose metabolism.</text>
</comment>
<dbReference type="InterPro" id="IPR001509">
    <property type="entry name" value="Epimerase_deHydtase"/>
</dbReference>
<evidence type="ECO:0000313" key="13">
    <source>
        <dbReference type="EMBL" id="BBZ40713.1"/>
    </source>
</evidence>
<organism evidence="13 14">
    <name type="scientific">Mycobacterium conspicuum</name>
    <dbReference type="NCBI Taxonomy" id="44010"/>
    <lineage>
        <taxon>Bacteria</taxon>
        <taxon>Bacillati</taxon>
        <taxon>Actinomycetota</taxon>
        <taxon>Actinomycetes</taxon>
        <taxon>Mycobacteriales</taxon>
        <taxon>Mycobacteriaceae</taxon>
        <taxon>Mycobacterium</taxon>
    </lineage>
</organism>
<comment type="catalytic activity">
    <reaction evidence="1">
        <text>UDP-alpha-D-glucose = UDP-alpha-D-galactose</text>
        <dbReference type="Rhea" id="RHEA:22168"/>
        <dbReference type="ChEBI" id="CHEBI:58885"/>
        <dbReference type="ChEBI" id="CHEBI:66914"/>
        <dbReference type="EC" id="5.1.3.2"/>
    </reaction>
</comment>
<evidence type="ECO:0000256" key="6">
    <source>
        <dbReference type="ARBA" id="ARBA00018569"/>
    </source>
</evidence>
<comment type="cofactor">
    <cofactor evidence="2">
        <name>NAD(+)</name>
        <dbReference type="ChEBI" id="CHEBI:57540"/>
    </cofactor>
</comment>
<keyword evidence="7" id="KW-0520">NAD</keyword>
<evidence type="ECO:0000256" key="1">
    <source>
        <dbReference type="ARBA" id="ARBA00000083"/>
    </source>
</evidence>
<evidence type="ECO:0000256" key="10">
    <source>
        <dbReference type="ARBA" id="ARBA00031367"/>
    </source>
</evidence>
<evidence type="ECO:0000256" key="7">
    <source>
        <dbReference type="ARBA" id="ARBA00023027"/>
    </source>
</evidence>
<proteinExistence type="inferred from homology"/>
<dbReference type="GO" id="GO:0006012">
    <property type="term" value="P:galactose metabolic process"/>
    <property type="evidence" value="ECO:0007669"/>
    <property type="project" value="UniProtKB-KW"/>
</dbReference>
<dbReference type="GO" id="GO:0003978">
    <property type="term" value="F:UDP-glucose 4-epimerase activity"/>
    <property type="evidence" value="ECO:0007669"/>
    <property type="project" value="UniProtKB-EC"/>
</dbReference>
<keyword evidence="8" id="KW-0119">Carbohydrate metabolism</keyword>
<evidence type="ECO:0000256" key="4">
    <source>
        <dbReference type="ARBA" id="ARBA00007637"/>
    </source>
</evidence>
<evidence type="ECO:0000256" key="8">
    <source>
        <dbReference type="ARBA" id="ARBA00023144"/>
    </source>
</evidence>
<evidence type="ECO:0000313" key="14">
    <source>
        <dbReference type="Proteomes" id="UP000467385"/>
    </source>
</evidence>
<accession>A0A1X1TB35</accession>
<dbReference type="Gene3D" id="3.40.50.720">
    <property type="entry name" value="NAD(P)-binding Rossmann-like Domain"/>
    <property type="match status" value="1"/>
</dbReference>
<evidence type="ECO:0000256" key="3">
    <source>
        <dbReference type="ARBA" id="ARBA00004947"/>
    </source>
</evidence>
<sequence length="333" mass="36562">MKVLLTGALGSIGAASLAALLDEGHDVVGFDLESRRARDLASGFSGFGGRARFVWGDITDPESLRHALAGVDAVVHLAAIIPPYSDKAPELARRVNLDATLDLIAQMEASPTAKRLVFASSQGIFGDLQDREPPLRADTPVCPTDAYGRQKVACEQAIRQSGLRWSILRLSAVTPLHLQAQDPSIMFEISPDARFEFLHPADAGTAFARAVACEASIGKVLNIAGGENCRMTYYDFVNALMGAMGIGPLPIDAFVRQRPPRYFGDWADTAESQQLLRYQQRGLDAQLDDMRRDFGAKRHIVRFVRPLATWFVVRSSAYLKTNRERARLHNDTP</sequence>
<dbReference type="AlphaFoldDB" id="A0A1X1TB35"/>
<evidence type="ECO:0000259" key="12">
    <source>
        <dbReference type="Pfam" id="PF01370"/>
    </source>
</evidence>